<name>A0ABU9CFX3_9BURK</name>
<evidence type="ECO:0000313" key="1">
    <source>
        <dbReference type="EMBL" id="MEK8050090.1"/>
    </source>
</evidence>
<dbReference type="InterPro" id="IPR009609">
    <property type="entry name" value="Phosphonate_metab_PhnG"/>
</dbReference>
<dbReference type="NCBIfam" id="TIGR03293">
    <property type="entry name" value="PhnG_redo"/>
    <property type="match status" value="1"/>
</dbReference>
<keyword evidence="2" id="KW-1185">Reference proteome</keyword>
<sequence>MNPTPAEQASPPGDLQPARRDWLRVLARARGTDLARLAQPVLQDFRFEPLRAPEAGLVMVRARIGNSGDRFNLGEATVARCVVRHRAADGSVVAGVGHVLGTDTAHAERVACLDALLQRPACHALVMRSVVQPLSDIDAQRCAAERAATETSRVRFYTLQPENA</sequence>
<keyword evidence="1" id="KW-0456">Lyase</keyword>
<dbReference type="RefSeq" id="WP_341409757.1">
    <property type="nucleotide sequence ID" value="NZ_JBBUTH010000003.1"/>
</dbReference>
<gene>
    <name evidence="1" type="primary">phnG</name>
    <name evidence="1" type="ORF">AACH10_07560</name>
</gene>
<proteinExistence type="predicted"/>
<dbReference type="GO" id="GO:0016829">
    <property type="term" value="F:lyase activity"/>
    <property type="evidence" value="ECO:0007669"/>
    <property type="project" value="UniProtKB-KW"/>
</dbReference>
<protein>
    <submittedName>
        <fullName evidence="1">Phosphonate C-P lyase system protein PhnG</fullName>
    </submittedName>
</protein>
<evidence type="ECO:0000313" key="2">
    <source>
        <dbReference type="Proteomes" id="UP001365405"/>
    </source>
</evidence>
<dbReference type="Pfam" id="PF06754">
    <property type="entry name" value="PhnG"/>
    <property type="match status" value="1"/>
</dbReference>
<reference evidence="1 2" key="1">
    <citation type="submission" date="2024-04" db="EMBL/GenBank/DDBJ databases">
        <title>Novel species of the genus Ideonella isolated from streams.</title>
        <authorList>
            <person name="Lu H."/>
        </authorList>
    </citation>
    <scope>NUCLEOTIDE SEQUENCE [LARGE SCALE GENOMIC DNA]</scope>
    <source>
        <strain evidence="1 2">DXS22W</strain>
    </source>
</reference>
<organism evidence="1 2">
    <name type="scientific">Pseudaquabacterium inlustre</name>
    <dbReference type="NCBI Taxonomy" id="2984192"/>
    <lineage>
        <taxon>Bacteria</taxon>
        <taxon>Pseudomonadati</taxon>
        <taxon>Pseudomonadota</taxon>
        <taxon>Betaproteobacteria</taxon>
        <taxon>Burkholderiales</taxon>
        <taxon>Sphaerotilaceae</taxon>
        <taxon>Pseudaquabacterium</taxon>
    </lineage>
</organism>
<accession>A0ABU9CFX3</accession>
<dbReference type="EMBL" id="JBBUTH010000003">
    <property type="protein sequence ID" value="MEK8050090.1"/>
    <property type="molecule type" value="Genomic_DNA"/>
</dbReference>
<comment type="caution">
    <text evidence="1">The sequence shown here is derived from an EMBL/GenBank/DDBJ whole genome shotgun (WGS) entry which is preliminary data.</text>
</comment>
<dbReference type="Proteomes" id="UP001365405">
    <property type="component" value="Unassembled WGS sequence"/>
</dbReference>